<evidence type="ECO:0000313" key="2">
    <source>
        <dbReference type="Proteomes" id="UP001597542"/>
    </source>
</evidence>
<reference evidence="2" key="1">
    <citation type="journal article" date="2019" name="Int. J. Syst. Evol. Microbiol.">
        <title>The Global Catalogue of Microorganisms (GCM) 10K type strain sequencing project: providing services to taxonomists for standard genome sequencing and annotation.</title>
        <authorList>
            <consortium name="The Broad Institute Genomics Platform"/>
            <consortium name="The Broad Institute Genome Sequencing Center for Infectious Disease"/>
            <person name="Wu L."/>
            <person name="Ma J."/>
        </authorList>
    </citation>
    <scope>NUCLEOTIDE SEQUENCE [LARGE SCALE GENOMIC DNA]</scope>
    <source>
        <strain evidence="2">CGMCC 4.7638</strain>
    </source>
</reference>
<keyword evidence="2" id="KW-1185">Reference proteome</keyword>
<dbReference type="EMBL" id="JBHUKQ010000014">
    <property type="protein sequence ID" value="MFD2484147.1"/>
    <property type="molecule type" value="Genomic_DNA"/>
</dbReference>
<proteinExistence type="predicted"/>
<sequence>MNEITFPLTEDLAAAIGRTADTDLRIARNPRQDTDIRDRSAAAHQHWMDILHHDASLEYAIA</sequence>
<gene>
    <name evidence="1" type="ORF">ACFSUT_27980</name>
</gene>
<name>A0ABW5I6K4_9PSEU</name>
<evidence type="ECO:0000313" key="1">
    <source>
        <dbReference type="EMBL" id="MFD2484147.1"/>
    </source>
</evidence>
<protein>
    <submittedName>
        <fullName evidence="1">Uncharacterized protein</fullName>
    </submittedName>
</protein>
<organism evidence="1 2">
    <name type="scientific">Amycolatopsis albidoflavus</name>
    <dbReference type="NCBI Taxonomy" id="102226"/>
    <lineage>
        <taxon>Bacteria</taxon>
        <taxon>Bacillati</taxon>
        <taxon>Actinomycetota</taxon>
        <taxon>Actinomycetes</taxon>
        <taxon>Pseudonocardiales</taxon>
        <taxon>Pseudonocardiaceae</taxon>
        <taxon>Amycolatopsis</taxon>
    </lineage>
</organism>
<dbReference type="Proteomes" id="UP001597542">
    <property type="component" value="Unassembled WGS sequence"/>
</dbReference>
<dbReference type="RefSeq" id="WP_344283217.1">
    <property type="nucleotide sequence ID" value="NZ_BAAAHV010000022.1"/>
</dbReference>
<accession>A0ABW5I6K4</accession>
<comment type="caution">
    <text evidence="1">The sequence shown here is derived from an EMBL/GenBank/DDBJ whole genome shotgun (WGS) entry which is preliminary data.</text>
</comment>